<organism evidence="2">
    <name type="scientific">Pararge aegeria</name>
    <name type="common">speckled wood butterfly</name>
    <dbReference type="NCBI Taxonomy" id="116150"/>
    <lineage>
        <taxon>Eukaryota</taxon>
        <taxon>Metazoa</taxon>
        <taxon>Ecdysozoa</taxon>
        <taxon>Arthropoda</taxon>
        <taxon>Hexapoda</taxon>
        <taxon>Insecta</taxon>
        <taxon>Pterygota</taxon>
        <taxon>Neoptera</taxon>
        <taxon>Endopterygota</taxon>
        <taxon>Lepidoptera</taxon>
        <taxon>Glossata</taxon>
        <taxon>Ditrysia</taxon>
        <taxon>Papilionoidea</taxon>
        <taxon>Nymphalidae</taxon>
        <taxon>Satyrinae</taxon>
        <taxon>Satyrini</taxon>
        <taxon>Parargina</taxon>
        <taxon>Pararge</taxon>
    </lineage>
</organism>
<feature type="transmembrane region" description="Helical" evidence="1">
    <location>
        <begin position="21"/>
        <end position="44"/>
    </location>
</feature>
<evidence type="ECO:0000256" key="1">
    <source>
        <dbReference type="SAM" id="Phobius"/>
    </source>
</evidence>
<keyword evidence="1" id="KW-1133">Transmembrane helix</keyword>
<evidence type="ECO:0000313" key="2">
    <source>
        <dbReference type="EMBL" id="JAA91621.1"/>
    </source>
</evidence>
<proteinExistence type="predicted"/>
<name>S4PFY4_9NEOP</name>
<reference evidence="2" key="1">
    <citation type="journal article" date="2013" name="BMC Genomics">
        <title>Unscrambling butterfly oogenesis.</title>
        <authorList>
            <person name="Carter J.M."/>
            <person name="Baker S.C."/>
            <person name="Pink R."/>
            <person name="Carter D.R."/>
            <person name="Collins A."/>
            <person name="Tomlin J."/>
            <person name="Gibbs M."/>
            <person name="Breuker C.J."/>
        </authorList>
    </citation>
    <scope>NUCLEOTIDE SEQUENCE</scope>
    <source>
        <tissue evidence="2">Ovary</tissue>
    </source>
</reference>
<dbReference type="EMBL" id="GAIX01000939">
    <property type="protein sequence ID" value="JAA91621.1"/>
    <property type="molecule type" value="Transcribed_RNA"/>
</dbReference>
<keyword evidence="1" id="KW-0812">Transmembrane</keyword>
<reference evidence="2" key="2">
    <citation type="submission" date="2013-05" db="EMBL/GenBank/DDBJ databases">
        <authorList>
            <person name="Carter J.-M."/>
            <person name="Baker S.C."/>
            <person name="Pink R."/>
            <person name="Carter D.R.F."/>
            <person name="Collins A."/>
            <person name="Tomlin J."/>
            <person name="Gibbs M."/>
            <person name="Breuker C.J."/>
        </authorList>
    </citation>
    <scope>NUCLEOTIDE SEQUENCE</scope>
    <source>
        <tissue evidence="2">Ovary</tissue>
    </source>
</reference>
<protein>
    <submittedName>
        <fullName evidence="2">Uncharacterized protein</fullName>
    </submittedName>
</protein>
<sequence length="74" mass="9351">MIRLSRFVPKFRLLVRHCKRLVLFEIFCVLDLYVFIIKLRTVIVKERLDVLYKIYFFMIQHYLFAYRDCDYMFK</sequence>
<dbReference type="AlphaFoldDB" id="S4PFY4"/>
<accession>S4PFY4</accession>
<keyword evidence="1" id="KW-0472">Membrane</keyword>